<keyword evidence="4" id="KW-0813">Transport</keyword>
<evidence type="ECO:0000259" key="14">
    <source>
        <dbReference type="Pfam" id="PF09405"/>
    </source>
</evidence>
<dbReference type="GO" id="GO:0006417">
    <property type="term" value="P:regulation of translation"/>
    <property type="evidence" value="ECO:0007669"/>
    <property type="project" value="UniProtKB-KW"/>
</dbReference>
<evidence type="ECO:0000256" key="6">
    <source>
        <dbReference type="ARBA" id="ARBA00022664"/>
    </source>
</evidence>
<proteinExistence type="inferred from homology"/>
<evidence type="ECO:0000256" key="9">
    <source>
        <dbReference type="ARBA" id="ARBA00022884"/>
    </source>
</evidence>
<evidence type="ECO:0000256" key="7">
    <source>
        <dbReference type="ARBA" id="ARBA00022816"/>
    </source>
</evidence>
<protein>
    <submittedName>
        <fullName evidence="15">CASC3/Barentsz eIF4AIII binding, putative isoform 3</fullName>
    </submittedName>
</protein>
<feature type="compositionally biased region" description="Acidic residues" evidence="13">
    <location>
        <begin position="37"/>
        <end position="47"/>
    </location>
</feature>
<name>A0AAD7Q2Y7_QUISA</name>
<comment type="subcellular location">
    <subcellularLocation>
        <location evidence="2">Cytoplasm</location>
    </subcellularLocation>
    <subcellularLocation>
        <location evidence="1">Nucleus</location>
    </subcellularLocation>
</comment>
<dbReference type="PANTHER" id="PTHR46837:SF5">
    <property type="entry name" value="PROTEIN MLN51 HOMOLOG"/>
    <property type="match status" value="1"/>
</dbReference>
<reference evidence="15" key="1">
    <citation type="journal article" date="2023" name="Science">
        <title>Elucidation of the pathway for biosynthesis of saponin adjuvants from the soapbark tree.</title>
        <authorList>
            <person name="Reed J."/>
            <person name="Orme A."/>
            <person name="El-Demerdash A."/>
            <person name="Owen C."/>
            <person name="Martin L.B.B."/>
            <person name="Misra R.C."/>
            <person name="Kikuchi S."/>
            <person name="Rejzek M."/>
            <person name="Martin A.C."/>
            <person name="Harkess A."/>
            <person name="Leebens-Mack J."/>
            <person name="Louveau T."/>
            <person name="Stephenson M.J."/>
            <person name="Osbourn A."/>
        </authorList>
    </citation>
    <scope>NUCLEOTIDE SEQUENCE</scope>
    <source>
        <strain evidence="15">S10</strain>
    </source>
</reference>
<keyword evidence="9" id="KW-0694">RNA-binding</keyword>
<dbReference type="GO" id="GO:0000184">
    <property type="term" value="P:nuclear-transcribed mRNA catabolic process, nonsense-mediated decay"/>
    <property type="evidence" value="ECO:0007669"/>
    <property type="project" value="UniProtKB-KW"/>
</dbReference>
<evidence type="ECO:0000256" key="12">
    <source>
        <dbReference type="ARBA" id="ARBA00023242"/>
    </source>
</evidence>
<evidence type="ECO:0000256" key="1">
    <source>
        <dbReference type="ARBA" id="ARBA00004123"/>
    </source>
</evidence>
<keyword evidence="10" id="KW-0866">Nonsense-mediated mRNA decay</keyword>
<dbReference type="Pfam" id="PF09405">
    <property type="entry name" value="Btz"/>
    <property type="match status" value="1"/>
</dbReference>
<dbReference type="InterPro" id="IPR018545">
    <property type="entry name" value="Btz_dom"/>
</dbReference>
<evidence type="ECO:0000313" key="16">
    <source>
        <dbReference type="Proteomes" id="UP001163823"/>
    </source>
</evidence>
<evidence type="ECO:0000256" key="5">
    <source>
        <dbReference type="ARBA" id="ARBA00022490"/>
    </source>
</evidence>
<keyword evidence="16" id="KW-1185">Reference proteome</keyword>
<keyword evidence="8" id="KW-0810">Translation regulation</keyword>
<dbReference type="GO" id="GO:0003729">
    <property type="term" value="F:mRNA binding"/>
    <property type="evidence" value="ECO:0007669"/>
    <property type="project" value="InterPro"/>
</dbReference>
<comment type="caution">
    <text evidence="15">The sequence shown here is derived from an EMBL/GenBank/DDBJ whole genome shotgun (WGS) entry which is preliminary data.</text>
</comment>
<feature type="region of interest" description="Disordered" evidence="13">
    <location>
        <begin position="488"/>
        <end position="521"/>
    </location>
</feature>
<dbReference type="AlphaFoldDB" id="A0AAD7Q2Y7"/>
<evidence type="ECO:0000256" key="2">
    <source>
        <dbReference type="ARBA" id="ARBA00004496"/>
    </source>
</evidence>
<keyword evidence="6" id="KW-0507">mRNA processing</keyword>
<evidence type="ECO:0000256" key="10">
    <source>
        <dbReference type="ARBA" id="ARBA00023161"/>
    </source>
</evidence>
<feature type="region of interest" description="Disordered" evidence="13">
    <location>
        <begin position="1"/>
        <end position="55"/>
    </location>
</feature>
<dbReference type="InterPro" id="IPR044796">
    <property type="entry name" value="MLN51_plant"/>
</dbReference>
<evidence type="ECO:0000256" key="4">
    <source>
        <dbReference type="ARBA" id="ARBA00022448"/>
    </source>
</evidence>
<evidence type="ECO:0000256" key="3">
    <source>
        <dbReference type="ARBA" id="ARBA00009548"/>
    </source>
</evidence>
<dbReference type="PANTHER" id="PTHR46837">
    <property type="entry name" value="PROTEIN MLN51 HOMOLOG"/>
    <property type="match status" value="1"/>
</dbReference>
<dbReference type="GO" id="GO:0035145">
    <property type="term" value="C:exon-exon junction complex"/>
    <property type="evidence" value="ECO:0007669"/>
    <property type="project" value="InterPro"/>
</dbReference>
<feature type="compositionally biased region" description="Basic and acidic residues" evidence="13">
    <location>
        <begin position="8"/>
        <end position="19"/>
    </location>
</feature>
<feature type="compositionally biased region" description="Polar residues" evidence="13">
    <location>
        <begin position="512"/>
        <end position="521"/>
    </location>
</feature>
<evidence type="ECO:0000313" key="15">
    <source>
        <dbReference type="EMBL" id="KAJ7973888.1"/>
    </source>
</evidence>
<keyword evidence="5" id="KW-0963">Cytoplasm</keyword>
<evidence type="ECO:0000256" key="13">
    <source>
        <dbReference type="SAM" id="MobiDB-lite"/>
    </source>
</evidence>
<dbReference type="GO" id="GO:0005737">
    <property type="term" value="C:cytoplasm"/>
    <property type="evidence" value="ECO:0007669"/>
    <property type="project" value="UniProtKB-SubCell"/>
</dbReference>
<dbReference type="GO" id="GO:0006397">
    <property type="term" value="P:mRNA processing"/>
    <property type="evidence" value="ECO:0007669"/>
    <property type="project" value="UniProtKB-KW"/>
</dbReference>
<sequence length="521" mass="58634">MLEMLDVDEGKVAEAHYQSDSEESVESRWAIRRSEASNDDGDEDSEVEAGKERYGRFHSGFDYEPDGLRRVLEYDCKRNYDEYYTDGLEKLGVEVEELDEELERDFEEEELSEGRSGEGEVQETVLVKNVKEKVESDDLVVPTYGSFYMHDDRFRGRRGSAGRRRKTLVEVDPRKSIDMQKWGHDKFEEMMLQESRTCKNPHKGHRKDQGEVLGYVKANQFRSHEKLGNQDQSGRIVRGRGPVRYRPLLNRNGQRPPVKYKQKHMSASIMGSASPLSHPISSSSRDILKTQRIDEQHGKSYRNLPISVLQNNKNSVSTGLFLQGMPDADSVSSHVIGCEEPFQLAAKYHFTDQPMQFSTPIRNILLPYIEKFTAHPGNANHAPHPVSGYQAVSISFLPSFSETGRFETLPSMSNGEVDLVGRESGVLLGDGRSSLYCGGIRGPLPAMQLGGSHHGSPGEPAFGMIDTEYVAQTQYGLGNPGIMSNRACRDKPWNSNKPLDKSAELVGDEIRSSQIKPQQKR</sequence>
<organism evidence="15 16">
    <name type="scientific">Quillaja saponaria</name>
    <name type="common">Soap bark tree</name>
    <dbReference type="NCBI Taxonomy" id="32244"/>
    <lineage>
        <taxon>Eukaryota</taxon>
        <taxon>Viridiplantae</taxon>
        <taxon>Streptophyta</taxon>
        <taxon>Embryophyta</taxon>
        <taxon>Tracheophyta</taxon>
        <taxon>Spermatophyta</taxon>
        <taxon>Magnoliopsida</taxon>
        <taxon>eudicotyledons</taxon>
        <taxon>Gunneridae</taxon>
        <taxon>Pentapetalae</taxon>
        <taxon>rosids</taxon>
        <taxon>fabids</taxon>
        <taxon>Fabales</taxon>
        <taxon>Quillajaceae</taxon>
        <taxon>Quillaja</taxon>
    </lineage>
</organism>
<keyword evidence="7" id="KW-0509">mRNA transport</keyword>
<dbReference type="KEGG" id="qsa:O6P43_004049"/>
<evidence type="ECO:0000256" key="8">
    <source>
        <dbReference type="ARBA" id="ARBA00022845"/>
    </source>
</evidence>
<feature type="domain" description="Btz" evidence="14">
    <location>
        <begin position="112"/>
        <end position="199"/>
    </location>
</feature>
<dbReference type="Proteomes" id="UP001163823">
    <property type="component" value="Chromosome 3"/>
</dbReference>
<gene>
    <name evidence="15" type="ORF">O6P43_004049</name>
</gene>
<dbReference type="EMBL" id="JARAOO010000003">
    <property type="protein sequence ID" value="KAJ7973888.1"/>
    <property type="molecule type" value="Genomic_DNA"/>
</dbReference>
<evidence type="ECO:0000256" key="11">
    <source>
        <dbReference type="ARBA" id="ARBA00023187"/>
    </source>
</evidence>
<dbReference type="GO" id="GO:0008380">
    <property type="term" value="P:RNA splicing"/>
    <property type="evidence" value="ECO:0007669"/>
    <property type="project" value="UniProtKB-KW"/>
</dbReference>
<keyword evidence="12" id="KW-0539">Nucleus</keyword>
<accession>A0AAD7Q2Y7</accession>
<dbReference type="GO" id="GO:0051028">
    <property type="term" value="P:mRNA transport"/>
    <property type="evidence" value="ECO:0007669"/>
    <property type="project" value="UniProtKB-KW"/>
</dbReference>
<keyword evidence="11" id="KW-0508">mRNA splicing</keyword>
<comment type="similarity">
    <text evidence="3">Belongs to the CASC3 family.</text>
</comment>
<feature type="compositionally biased region" description="Basic and acidic residues" evidence="13">
    <location>
        <begin position="488"/>
        <end position="511"/>
    </location>
</feature>